<proteinExistence type="predicted"/>
<accession>A0A183DH99</accession>
<evidence type="ECO:0000313" key="2">
    <source>
        <dbReference type="EMBL" id="VDK60772.1"/>
    </source>
</evidence>
<dbReference type="Proteomes" id="UP000271098">
    <property type="component" value="Unassembled WGS sequence"/>
</dbReference>
<gene>
    <name evidence="2" type="ORF">GPUH_LOCUS8091</name>
</gene>
<dbReference type="AlphaFoldDB" id="A0A183DH99"/>
<reference evidence="2 3" key="2">
    <citation type="submission" date="2018-11" db="EMBL/GenBank/DDBJ databases">
        <authorList>
            <consortium name="Pathogen Informatics"/>
        </authorList>
    </citation>
    <scope>NUCLEOTIDE SEQUENCE [LARGE SCALE GENOMIC DNA]</scope>
</reference>
<keyword evidence="1" id="KW-0732">Signal</keyword>
<feature type="signal peptide" evidence="1">
    <location>
        <begin position="1"/>
        <end position="19"/>
    </location>
</feature>
<dbReference type="WBParaSite" id="GPUH_0000809901-mRNA-1">
    <property type="protein sequence ID" value="GPUH_0000809901-mRNA-1"/>
    <property type="gene ID" value="GPUH_0000809901"/>
</dbReference>
<name>A0A183DH99_9BILA</name>
<protein>
    <submittedName>
        <fullName evidence="4">Chemokine (C-C motif) ligand 14</fullName>
    </submittedName>
</protein>
<reference evidence="4" key="1">
    <citation type="submission" date="2016-06" db="UniProtKB">
        <authorList>
            <consortium name="WormBaseParasite"/>
        </authorList>
    </citation>
    <scope>IDENTIFICATION</scope>
</reference>
<feature type="chain" id="PRO_5043138767" evidence="1">
    <location>
        <begin position="20"/>
        <end position="29"/>
    </location>
</feature>
<evidence type="ECO:0000313" key="3">
    <source>
        <dbReference type="Proteomes" id="UP000271098"/>
    </source>
</evidence>
<evidence type="ECO:0000256" key="1">
    <source>
        <dbReference type="SAM" id="SignalP"/>
    </source>
</evidence>
<sequence length="29" mass="3144">MIQVAVLMVMLTLLSEVIGARSNISNIQV</sequence>
<evidence type="ECO:0000313" key="4">
    <source>
        <dbReference type="WBParaSite" id="GPUH_0000809901-mRNA-1"/>
    </source>
</evidence>
<organism evidence="4">
    <name type="scientific">Gongylonema pulchrum</name>
    <dbReference type="NCBI Taxonomy" id="637853"/>
    <lineage>
        <taxon>Eukaryota</taxon>
        <taxon>Metazoa</taxon>
        <taxon>Ecdysozoa</taxon>
        <taxon>Nematoda</taxon>
        <taxon>Chromadorea</taxon>
        <taxon>Rhabditida</taxon>
        <taxon>Spirurina</taxon>
        <taxon>Spiruromorpha</taxon>
        <taxon>Spiruroidea</taxon>
        <taxon>Gongylonematidae</taxon>
        <taxon>Gongylonema</taxon>
    </lineage>
</organism>
<dbReference type="EMBL" id="UYRT01022700">
    <property type="protein sequence ID" value="VDK60772.1"/>
    <property type="molecule type" value="Genomic_DNA"/>
</dbReference>
<keyword evidence="3" id="KW-1185">Reference proteome</keyword>